<keyword evidence="2" id="KW-1133">Transmembrane helix</keyword>
<dbReference type="EMBL" id="JAKELL010000044">
    <property type="protein sequence ID" value="KAH8988038.1"/>
    <property type="molecule type" value="Genomic_DNA"/>
</dbReference>
<evidence type="ECO:0000256" key="2">
    <source>
        <dbReference type="SAM" id="Phobius"/>
    </source>
</evidence>
<reference evidence="3" key="1">
    <citation type="submission" date="2022-01" db="EMBL/GenBank/DDBJ databases">
        <title>Comparative genomics reveals a dynamic genome evolution in the ectomycorrhizal milk-cap (Lactarius) mushrooms.</title>
        <authorList>
            <consortium name="DOE Joint Genome Institute"/>
            <person name="Lebreton A."/>
            <person name="Tang N."/>
            <person name="Kuo A."/>
            <person name="LaButti K."/>
            <person name="Drula E."/>
            <person name="Barry K."/>
            <person name="Clum A."/>
            <person name="Lipzen A."/>
            <person name="Mousain D."/>
            <person name="Ng V."/>
            <person name="Wang R."/>
            <person name="Wang X."/>
            <person name="Dai Y."/>
            <person name="Henrissat B."/>
            <person name="Grigoriev I.V."/>
            <person name="Guerin-Laguette A."/>
            <person name="Yu F."/>
            <person name="Martin F.M."/>
        </authorList>
    </citation>
    <scope>NUCLEOTIDE SEQUENCE</scope>
    <source>
        <strain evidence="3">QP</strain>
    </source>
</reference>
<keyword evidence="4" id="KW-1185">Reference proteome</keyword>
<feature type="transmembrane region" description="Helical" evidence="2">
    <location>
        <begin position="21"/>
        <end position="45"/>
    </location>
</feature>
<accession>A0AAD4Q939</accession>
<sequence length="320" mass="34942">MGRGIVYWIFQRPRFCCCLPVRICVIIMALLGFILSGVLSVILWFEVVSANGLTSKERGAFIGGAIVETLFFLISSVGLIGVIVRKQTFVTAYAVGLYVHFLLNLGVAGYLLSVVLHATSKDTVALCQHAISNTQAQDQCSSLFNTIRGTYAALASIILVVELYGAIVATRYVYQVRGEKREARMPRHMRGESASSGTGRLIPGFVRYGDESGTKLYSPYYYPPTEGQGHARGPSAYSLASADFEGVTPMGLYDPPSAGLPHSKYHEDLDFEDGYKEGEQEEEHGYKDMDHDHVVGPPPQGVSAPEKIPEAVHEEAGVLR</sequence>
<feature type="compositionally biased region" description="Basic and acidic residues" evidence="1">
    <location>
        <begin position="307"/>
        <end position="320"/>
    </location>
</feature>
<feature type="transmembrane region" description="Helical" evidence="2">
    <location>
        <begin position="90"/>
        <end position="112"/>
    </location>
</feature>
<keyword evidence="2" id="KW-0472">Membrane</keyword>
<dbReference type="Proteomes" id="UP001201163">
    <property type="component" value="Unassembled WGS sequence"/>
</dbReference>
<feature type="transmembrane region" description="Helical" evidence="2">
    <location>
        <begin position="151"/>
        <end position="174"/>
    </location>
</feature>
<protein>
    <submittedName>
        <fullName evidence="3">Uncharacterized protein</fullName>
    </submittedName>
</protein>
<feature type="transmembrane region" description="Helical" evidence="2">
    <location>
        <begin position="60"/>
        <end position="83"/>
    </location>
</feature>
<organism evidence="3 4">
    <name type="scientific">Lactarius akahatsu</name>
    <dbReference type="NCBI Taxonomy" id="416441"/>
    <lineage>
        <taxon>Eukaryota</taxon>
        <taxon>Fungi</taxon>
        <taxon>Dikarya</taxon>
        <taxon>Basidiomycota</taxon>
        <taxon>Agaricomycotina</taxon>
        <taxon>Agaricomycetes</taxon>
        <taxon>Russulales</taxon>
        <taxon>Russulaceae</taxon>
        <taxon>Lactarius</taxon>
    </lineage>
</organism>
<dbReference type="AlphaFoldDB" id="A0AAD4Q939"/>
<keyword evidence="2" id="KW-0812">Transmembrane</keyword>
<comment type="caution">
    <text evidence="3">The sequence shown here is derived from an EMBL/GenBank/DDBJ whole genome shotgun (WGS) entry which is preliminary data.</text>
</comment>
<feature type="compositionally biased region" description="Basic and acidic residues" evidence="1">
    <location>
        <begin position="277"/>
        <end position="294"/>
    </location>
</feature>
<name>A0AAD4Q939_9AGAM</name>
<evidence type="ECO:0000313" key="4">
    <source>
        <dbReference type="Proteomes" id="UP001201163"/>
    </source>
</evidence>
<evidence type="ECO:0000256" key="1">
    <source>
        <dbReference type="SAM" id="MobiDB-lite"/>
    </source>
</evidence>
<feature type="region of interest" description="Disordered" evidence="1">
    <location>
        <begin position="277"/>
        <end position="320"/>
    </location>
</feature>
<proteinExistence type="predicted"/>
<gene>
    <name evidence="3" type="ORF">EDB92DRAFT_1800898</name>
</gene>
<evidence type="ECO:0000313" key="3">
    <source>
        <dbReference type="EMBL" id="KAH8988038.1"/>
    </source>
</evidence>